<dbReference type="PANTHER" id="PTHR48094">
    <property type="entry name" value="PROTEIN/NUCLEIC ACID DEGLYCASE DJ-1-RELATED"/>
    <property type="match status" value="1"/>
</dbReference>
<dbReference type="AlphaFoldDB" id="A0A1I4NL50"/>
<accession>A0A1I4NL50</accession>
<gene>
    <name evidence="2" type="ORF">SAMN04490355_104831</name>
</gene>
<dbReference type="SUPFAM" id="SSF52317">
    <property type="entry name" value="Class I glutamine amidotransferase-like"/>
    <property type="match status" value="1"/>
</dbReference>
<dbReference type="CDD" id="cd03135">
    <property type="entry name" value="GATase1_DJ-1"/>
    <property type="match status" value="1"/>
</dbReference>
<dbReference type="InterPro" id="IPR050325">
    <property type="entry name" value="Prot/Nucl_acid_deglycase"/>
</dbReference>
<name>A0A1I4NL50_9FIRM</name>
<keyword evidence="3" id="KW-1185">Reference proteome</keyword>
<organism evidence="2 3">
    <name type="scientific">Pelosinus propionicus DSM 13327</name>
    <dbReference type="NCBI Taxonomy" id="1123291"/>
    <lineage>
        <taxon>Bacteria</taxon>
        <taxon>Bacillati</taxon>
        <taxon>Bacillota</taxon>
        <taxon>Negativicutes</taxon>
        <taxon>Selenomonadales</taxon>
        <taxon>Sporomusaceae</taxon>
        <taxon>Pelosinus</taxon>
    </lineage>
</organism>
<dbReference type="InterPro" id="IPR029062">
    <property type="entry name" value="Class_I_gatase-like"/>
</dbReference>
<dbReference type="PANTHER" id="PTHR48094:SF5">
    <property type="entry name" value="PROTEIN DJ-1 HOMOLOG"/>
    <property type="match status" value="1"/>
</dbReference>
<proteinExistence type="predicted"/>
<dbReference type="STRING" id="1123291.SAMN04490355_104831"/>
<feature type="domain" description="DJ-1/PfpI" evidence="1">
    <location>
        <begin position="4"/>
        <end position="178"/>
    </location>
</feature>
<dbReference type="InterPro" id="IPR002818">
    <property type="entry name" value="DJ-1/PfpI"/>
</dbReference>
<sequence>MKTKKVLLLLSNGFEAYEASVFTDVLGWNKQEGDGSTEVITCGLRKELKCTWNFTILPEIQLSDVDVTMFDALAIPGGFEEAGFYVDAFSEEFLSVIRKFDQEKKIIASVCVGALPLGKSGVLKGRKGTTYHLNNGLRQQELAAFGVQVMNQPIVVDKNLITSSCPSTALGVAFTLLEMLTSADNCRNVKNLMGFYPPYNTTN</sequence>
<evidence type="ECO:0000313" key="2">
    <source>
        <dbReference type="EMBL" id="SFM16218.1"/>
    </source>
</evidence>
<dbReference type="Gene3D" id="3.40.50.880">
    <property type="match status" value="1"/>
</dbReference>
<dbReference type="RefSeq" id="WP_090942016.1">
    <property type="nucleotide sequence ID" value="NZ_FOTS01000048.1"/>
</dbReference>
<reference evidence="3" key="1">
    <citation type="submission" date="2016-10" db="EMBL/GenBank/DDBJ databases">
        <authorList>
            <person name="Varghese N."/>
            <person name="Submissions S."/>
        </authorList>
    </citation>
    <scope>NUCLEOTIDE SEQUENCE [LARGE SCALE GENOMIC DNA]</scope>
    <source>
        <strain evidence="3">DSM 13327</strain>
    </source>
</reference>
<dbReference type="Proteomes" id="UP000199520">
    <property type="component" value="Unassembled WGS sequence"/>
</dbReference>
<dbReference type="OrthoDB" id="9800516at2"/>
<dbReference type="Pfam" id="PF01965">
    <property type="entry name" value="DJ-1_PfpI"/>
    <property type="match status" value="1"/>
</dbReference>
<dbReference type="EMBL" id="FOTS01000048">
    <property type="protein sequence ID" value="SFM16218.1"/>
    <property type="molecule type" value="Genomic_DNA"/>
</dbReference>
<evidence type="ECO:0000313" key="3">
    <source>
        <dbReference type="Proteomes" id="UP000199520"/>
    </source>
</evidence>
<evidence type="ECO:0000259" key="1">
    <source>
        <dbReference type="Pfam" id="PF01965"/>
    </source>
</evidence>
<protein>
    <submittedName>
        <fullName evidence="2">4-methyl-5(B-hydroxyethyl)-thiazole monophosphate biosynthesis</fullName>
    </submittedName>
</protein>
<dbReference type="GO" id="GO:0005737">
    <property type="term" value="C:cytoplasm"/>
    <property type="evidence" value="ECO:0007669"/>
    <property type="project" value="TreeGrafter"/>
</dbReference>